<dbReference type="InterPro" id="IPR003594">
    <property type="entry name" value="HATPase_dom"/>
</dbReference>
<dbReference type="AlphaFoldDB" id="A0A5B8JDA6"/>
<evidence type="ECO:0000313" key="4">
    <source>
        <dbReference type="Proteomes" id="UP000320580"/>
    </source>
</evidence>
<feature type="domain" description="Histidine kinase/HSP90-like ATPase" evidence="2">
    <location>
        <begin position="79"/>
        <end position="182"/>
    </location>
</feature>
<keyword evidence="3" id="KW-0067">ATP-binding</keyword>
<dbReference type="PANTHER" id="PTHR35526">
    <property type="entry name" value="ANTI-SIGMA-F FACTOR RSBW-RELATED"/>
    <property type="match status" value="1"/>
</dbReference>
<dbReference type="RefSeq" id="WP_146478735.1">
    <property type="nucleotide sequence ID" value="NZ_CP042266.1"/>
</dbReference>
<dbReference type="PANTHER" id="PTHR35526:SF3">
    <property type="entry name" value="ANTI-SIGMA-F FACTOR RSBW"/>
    <property type="match status" value="1"/>
</dbReference>
<evidence type="ECO:0000256" key="1">
    <source>
        <dbReference type="ARBA" id="ARBA00022527"/>
    </source>
</evidence>
<dbReference type="GO" id="GO:0005524">
    <property type="term" value="F:ATP binding"/>
    <property type="evidence" value="ECO:0007669"/>
    <property type="project" value="UniProtKB-KW"/>
</dbReference>
<dbReference type="CDD" id="cd16936">
    <property type="entry name" value="HATPase_RsbW-like"/>
    <property type="match status" value="1"/>
</dbReference>
<keyword evidence="1" id="KW-0808">Transferase</keyword>
<dbReference type="KEGG" id="sqz:FQU76_01655"/>
<dbReference type="InterPro" id="IPR036890">
    <property type="entry name" value="HATPase_C_sf"/>
</dbReference>
<keyword evidence="4" id="KW-1185">Reference proteome</keyword>
<dbReference type="GO" id="GO:0004674">
    <property type="term" value="F:protein serine/threonine kinase activity"/>
    <property type="evidence" value="ECO:0007669"/>
    <property type="project" value="UniProtKB-KW"/>
</dbReference>
<evidence type="ECO:0000313" key="3">
    <source>
        <dbReference type="EMBL" id="QDY75423.1"/>
    </source>
</evidence>
<sequence>MYRLPTSRGSCAWAIQRWPSECRAGGNRSVDEPEVPHEASTVTAEVAAATLRPRPSAGRHAVEFECYHPAAGEQMRPGDARRVSQMRRIGRAALRSWGLGRAVDSAELIISELVTNAIENGSGCSVGFSISYAGATVRIEVADGSHSRPQVRRRGDLYEEGGRGMVLIEYLASAWGTSEDGTRTWCELRVGEERDGEPS</sequence>
<dbReference type="EMBL" id="CP042266">
    <property type="protein sequence ID" value="QDY75423.1"/>
    <property type="molecule type" value="Genomic_DNA"/>
</dbReference>
<gene>
    <name evidence="3" type="ORF">FQU76_01655</name>
</gene>
<accession>A0A5B8JDA6</accession>
<dbReference type="Gene3D" id="3.30.565.10">
    <property type="entry name" value="Histidine kinase-like ATPase, C-terminal domain"/>
    <property type="match status" value="1"/>
</dbReference>
<keyword evidence="1" id="KW-0418">Kinase</keyword>
<reference evidence="3 4" key="1">
    <citation type="submission" date="2019-07" db="EMBL/GenBank/DDBJ databases">
        <authorList>
            <person name="Zhu P."/>
        </authorList>
    </citation>
    <scope>NUCLEOTIDE SEQUENCE [LARGE SCALE GENOMIC DNA]</scope>
    <source>
        <strain evidence="3 4">SSL-25</strain>
    </source>
</reference>
<dbReference type="Proteomes" id="UP000320580">
    <property type="component" value="Chromosome"/>
</dbReference>
<proteinExistence type="predicted"/>
<keyword evidence="3" id="KW-0547">Nucleotide-binding</keyword>
<dbReference type="OrthoDB" id="4166172at2"/>
<name>A0A5B8JDA6_9ACTN</name>
<dbReference type="Pfam" id="PF13581">
    <property type="entry name" value="HATPase_c_2"/>
    <property type="match status" value="1"/>
</dbReference>
<evidence type="ECO:0000259" key="2">
    <source>
        <dbReference type="Pfam" id="PF13581"/>
    </source>
</evidence>
<protein>
    <submittedName>
        <fullName evidence="3">ATP-binding protein</fullName>
    </submittedName>
</protein>
<dbReference type="InterPro" id="IPR050267">
    <property type="entry name" value="Anti-sigma-factor_SerPK"/>
</dbReference>
<organism evidence="3 4">
    <name type="scientific">Streptomyces qinzhouensis</name>
    <dbReference type="NCBI Taxonomy" id="2599401"/>
    <lineage>
        <taxon>Bacteria</taxon>
        <taxon>Bacillati</taxon>
        <taxon>Actinomycetota</taxon>
        <taxon>Actinomycetes</taxon>
        <taxon>Kitasatosporales</taxon>
        <taxon>Streptomycetaceae</taxon>
        <taxon>Streptomyces</taxon>
    </lineage>
</organism>
<dbReference type="SUPFAM" id="SSF55874">
    <property type="entry name" value="ATPase domain of HSP90 chaperone/DNA topoisomerase II/histidine kinase"/>
    <property type="match status" value="1"/>
</dbReference>
<keyword evidence="1" id="KW-0723">Serine/threonine-protein kinase</keyword>